<organism evidence="1 2">
    <name type="scientific">Candidatus Anaerobiospirillum merdipullorum</name>
    <dbReference type="NCBI Taxonomy" id="2838450"/>
    <lineage>
        <taxon>Bacteria</taxon>
        <taxon>Pseudomonadati</taxon>
        <taxon>Pseudomonadota</taxon>
        <taxon>Gammaproteobacteria</taxon>
        <taxon>Aeromonadales</taxon>
        <taxon>Succinivibrionaceae</taxon>
        <taxon>Anaerobiospirillum</taxon>
    </lineage>
</organism>
<dbReference type="EMBL" id="JAHLFG010000006">
    <property type="protein sequence ID" value="MBU3825986.1"/>
    <property type="molecule type" value="Genomic_DNA"/>
</dbReference>
<reference evidence="1" key="1">
    <citation type="journal article" date="2021" name="PeerJ">
        <title>Extensive microbial diversity within the chicken gut microbiome revealed by metagenomics and culture.</title>
        <authorList>
            <person name="Gilroy R."/>
            <person name="Ravi A."/>
            <person name="Getino M."/>
            <person name="Pursley I."/>
            <person name="Horton D.L."/>
            <person name="Alikhan N.F."/>
            <person name="Baker D."/>
            <person name="Gharbi K."/>
            <person name="Hall N."/>
            <person name="Watson M."/>
            <person name="Adriaenssens E.M."/>
            <person name="Foster-Nyarko E."/>
            <person name="Jarju S."/>
            <person name="Secka A."/>
            <person name="Antonio M."/>
            <person name="Oren A."/>
            <person name="Chaudhuri R.R."/>
            <person name="La Ragione R."/>
            <person name="Hildebrand F."/>
            <person name="Pallen M.J."/>
        </authorList>
    </citation>
    <scope>NUCLEOTIDE SEQUENCE</scope>
    <source>
        <strain evidence="1">687</strain>
    </source>
</reference>
<comment type="caution">
    <text evidence="1">The sequence shown here is derived from an EMBL/GenBank/DDBJ whole genome shotgun (WGS) entry which is preliminary data.</text>
</comment>
<reference evidence="1" key="2">
    <citation type="submission" date="2021-04" db="EMBL/GenBank/DDBJ databases">
        <authorList>
            <person name="Gilroy R."/>
        </authorList>
    </citation>
    <scope>NUCLEOTIDE SEQUENCE</scope>
    <source>
        <strain evidence="1">687</strain>
    </source>
</reference>
<dbReference type="AlphaFoldDB" id="A0A9E2KLI6"/>
<name>A0A9E2KLI6_9GAMM</name>
<protein>
    <submittedName>
        <fullName evidence="1">Uncharacterized protein</fullName>
    </submittedName>
</protein>
<evidence type="ECO:0000313" key="2">
    <source>
        <dbReference type="Proteomes" id="UP000824150"/>
    </source>
</evidence>
<accession>A0A9E2KLI6</accession>
<sequence>MRRRNIERQRSPDAPGYETMRIGEMWEGYESICDNGEWTEFETERGETIVQYQCSFNPDYYLGKFLSSLKVRNPEDLAAKASEITMGYDVKLIAQYPLAADGESFEVGYAGVSVGGKEMGNESQYIYEQVSEGAYMPLLLEVYAKEEQNKLNAAVRFTLNSNPELNTSDSDLVEINFEQDISQLPPPK</sequence>
<proteinExistence type="predicted"/>
<gene>
    <name evidence="1" type="ORF">IAA31_00625</name>
</gene>
<feature type="non-terminal residue" evidence="1">
    <location>
        <position position="188"/>
    </location>
</feature>
<dbReference type="Proteomes" id="UP000824150">
    <property type="component" value="Unassembled WGS sequence"/>
</dbReference>
<evidence type="ECO:0000313" key="1">
    <source>
        <dbReference type="EMBL" id="MBU3825986.1"/>
    </source>
</evidence>